<organism evidence="1 2">
    <name type="scientific">Dreissena polymorpha</name>
    <name type="common">Zebra mussel</name>
    <name type="synonym">Mytilus polymorpha</name>
    <dbReference type="NCBI Taxonomy" id="45954"/>
    <lineage>
        <taxon>Eukaryota</taxon>
        <taxon>Metazoa</taxon>
        <taxon>Spiralia</taxon>
        <taxon>Lophotrochozoa</taxon>
        <taxon>Mollusca</taxon>
        <taxon>Bivalvia</taxon>
        <taxon>Autobranchia</taxon>
        <taxon>Heteroconchia</taxon>
        <taxon>Euheterodonta</taxon>
        <taxon>Imparidentia</taxon>
        <taxon>Neoheterodontei</taxon>
        <taxon>Myida</taxon>
        <taxon>Dreissenoidea</taxon>
        <taxon>Dreissenidae</taxon>
        <taxon>Dreissena</taxon>
    </lineage>
</organism>
<name>A0A9D4MU12_DREPO</name>
<evidence type="ECO:0000313" key="1">
    <source>
        <dbReference type="EMBL" id="KAH3881786.1"/>
    </source>
</evidence>
<keyword evidence="2" id="KW-1185">Reference proteome</keyword>
<accession>A0A9D4MU12</accession>
<reference evidence="1" key="2">
    <citation type="submission" date="2020-11" db="EMBL/GenBank/DDBJ databases">
        <authorList>
            <person name="McCartney M.A."/>
            <person name="Auch B."/>
            <person name="Kono T."/>
            <person name="Mallez S."/>
            <person name="Becker A."/>
            <person name="Gohl D.M."/>
            <person name="Silverstein K.A.T."/>
            <person name="Koren S."/>
            <person name="Bechman K.B."/>
            <person name="Herman A."/>
            <person name="Abrahante J.E."/>
            <person name="Garbe J."/>
        </authorList>
    </citation>
    <scope>NUCLEOTIDE SEQUENCE</scope>
    <source>
        <strain evidence="1">Duluth1</strain>
        <tissue evidence="1">Whole animal</tissue>
    </source>
</reference>
<proteinExistence type="predicted"/>
<dbReference type="Proteomes" id="UP000828390">
    <property type="component" value="Unassembled WGS sequence"/>
</dbReference>
<reference evidence="1" key="1">
    <citation type="journal article" date="2019" name="bioRxiv">
        <title>The Genome of the Zebra Mussel, Dreissena polymorpha: A Resource for Invasive Species Research.</title>
        <authorList>
            <person name="McCartney M.A."/>
            <person name="Auch B."/>
            <person name="Kono T."/>
            <person name="Mallez S."/>
            <person name="Zhang Y."/>
            <person name="Obille A."/>
            <person name="Becker A."/>
            <person name="Abrahante J.E."/>
            <person name="Garbe J."/>
            <person name="Badalamenti J.P."/>
            <person name="Herman A."/>
            <person name="Mangelson H."/>
            <person name="Liachko I."/>
            <person name="Sullivan S."/>
            <person name="Sone E.D."/>
            <person name="Koren S."/>
            <person name="Silverstein K.A.T."/>
            <person name="Beckman K.B."/>
            <person name="Gohl D.M."/>
        </authorList>
    </citation>
    <scope>NUCLEOTIDE SEQUENCE</scope>
    <source>
        <strain evidence="1">Duluth1</strain>
        <tissue evidence="1">Whole animal</tissue>
    </source>
</reference>
<protein>
    <submittedName>
        <fullName evidence="1">Uncharacterized protein</fullName>
    </submittedName>
</protein>
<gene>
    <name evidence="1" type="ORF">DPMN_005713</name>
</gene>
<sequence>MKGDSTVNQLTTISLKLLTKAKRFEPFSVILPKPLTECGILDSSRNYQQQAFKVTL</sequence>
<comment type="caution">
    <text evidence="1">The sequence shown here is derived from an EMBL/GenBank/DDBJ whole genome shotgun (WGS) entry which is preliminary data.</text>
</comment>
<dbReference type="AlphaFoldDB" id="A0A9D4MU12"/>
<evidence type="ECO:0000313" key="2">
    <source>
        <dbReference type="Proteomes" id="UP000828390"/>
    </source>
</evidence>
<dbReference type="EMBL" id="JAIWYP010000001">
    <property type="protein sequence ID" value="KAH3881786.1"/>
    <property type="molecule type" value="Genomic_DNA"/>
</dbReference>